<evidence type="ECO:0000256" key="5">
    <source>
        <dbReference type="ARBA" id="ARBA00022737"/>
    </source>
</evidence>
<evidence type="ECO:0000256" key="1">
    <source>
        <dbReference type="ARBA" id="ARBA00022490"/>
    </source>
</evidence>
<dbReference type="RefSeq" id="WP_085783566.1">
    <property type="nucleotide sequence ID" value="NZ_CP008743.1"/>
</dbReference>
<evidence type="ECO:0000256" key="2">
    <source>
        <dbReference type="ARBA" id="ARBA00022516"/>
    </source>
</evidence>
<keyword evidence="2 8" id="KW-0444">Lipid biosynthesis</keyword>
<protein>
    <recommendedName>
        <fullName evidence="8">Acyl-[acyl-carrier-protein]--UDP-N-acetylglucosamine O-acyltransferase</fullName>
        <shortName evidence="8">UDP-N-acetylglucosamine acyltransferase</shortName>
        <ecNumber evidence="8">2.3.1.129</ecNumber>
    </recommendedName>
</protein>
<evidence type="ECO:0000313" key="10">
    <source>
        <dbReference type="EMBL" id="ARN84201.1"/>
    </source>
</evidence>
<dbReference type="PIRSF" id="PIRSF000456">
    <property type="entry name" value="UDP-GlcNAc_acltr"/>
    <property type="match status" value="1"/>
</dbReference>
<comment type="pathway">
    <text evidence="8">Glycolipid biosynthesis; lipid IV(A) biosynthesis; lipid IV(A) from (3R)-3-hydroxytetradecanoyl-[acyl-carrier-protein] and UDP-N-acetyl-alpha-D-glucosamine: step 1/6.</text>
</comment>
<evidence type="ECO:0000256" key="4">
    <source>
        <dbReference type="ARBA" id="ARBA00022679"/>
    </source>
</evidence>
<evidence type="ECO:0000259" key="9">
    <source>
        <dbReference type="Pfam" id="PF13720"/>
    </source>
</evidence>
<comment type="subunit">
    <text evidence="8">Homotrimer.</text>
</comment>
<dbReference type="OrthoDB" id="9807278at2"/>
<dbReference type="GO" id="GO:0009245">
    <property type="term" value="P:lipid A biosynthetic process"/>
    <property type="evidence" value="ECO:0007669"/>
    <property type="project" value="UniProtKB-UniRule"/>
</dbReference>
<dbReference type="InterPro" id="IPR011004">
    <property type="entry name" value="Trimer_LpxA-like_sf"/>
</dbReference>
<keyword evidence="4 8" id="KW-0808">Transferase</keyword>
<dbReference type="HAMAP" id="MF_00387">
    <property type="entry name" value="LpxA"/>
    <property type="match status" value="1"/>
</dbReference>
<comment type="function">
    <text evidence="8">Involved in the biosynthesis of lipid A, a phosphorylated glycolipid that anchors the lipopolysaccharide to the outer membrane of the cell.</text>
</comment>
<comment type="catalytic activity">
    <reaction evidence="8">
        <text>a (3R)-hydroxyacyl-[ACP] + UDP-N-acetyl-alpha-D-glucosamine = a UDP-3-O-[(3R)-3-hydroxyacyl]-N-acetyl-alpha-D-glucosamine + holo-[ACP]</text>
        <dbReference type="Rhea" id="RHEA:67812"/>
        <dbReference type="Rhea" id="RHEA-COMP:9685"/>
        <dbReference type="Rhea" id="RHEA-COMP:9945"/>
        <dbReference type="ChEBI" id="CHEBI:57705"/>
        <dbReference type="ChEBI" id="CHEBI:64479"/>
        <dbReference type="ChEBI" id="CHEBI:78827"/>
        <dbReference type="ChEBI" id="CHEBI:173225"/>
        <dbReference type="EC" id="2.3.1.129"/>
    </reaction>
</comment>
<dbReference type="PANTHER" id="PTHR43480:SF1">
    <property type="entry name" value="ACYL-[ACYL-CARRIER-PROTEIN]--UDP-N-ACETYLGLUCOSAMINE O-ACYLTRANSFERASE, MITOCHONDRIAL-RELATED"/>
    <property type="match status" value="1"/>
</dbReference>
<dbReference type="InterPro" id="IPR010137">
    <property type="entry name" value="Lipid_A_LpxA"/>
</dbReference>
<dbReference type="Proteomes" id="UP000237351">
    <property type="component" value="Chromosome"/>
</dbReference>
<evidence type="ECO:0000256" key="8">
    <source>
        <dbReference type="HAMAP-Rule" id="MF_00387"/>
    </source>
</evidence>
<comment type="subcellular location">
    <subcellularLocation>
        <location evidence="8">Cytoplasm</location>
    </subcellularLocation>
</comment>
<dbReference type="EC" id="2.3.1.129" evidence="8"/>
<feature type="domain" description="UDP N-acetylglucosamine O-acyltransferase C-terminal" evidence="9">
    <location>
        <begin position="177"/>
        <end position="257"/>
    </location>
</feature>
<dbReference type="KEGG" id="naf:GQ61_01310"/>
<keyword evidence="7 8" id="KW-0012">Acyltransferase</keyword>
<evidence type="ECO:0000256" key="3">
    <source>
        <dbReference type="ARBA" id="ARBA00022556"/>
    </source>
</evidence>
<keyword evidence="11" id="KW-1185">Reference proteome</keyword>
<dbReference type="GO" id="GO:0008780">
    <property type="term" value="F:acyl-[acyl-carrier-protein]-UDP-N-acetylglucosamine O-acyltransferase activity"/>
    <property type="evidence" value="ECO:0007669"/>
    <property type="project" value="UniProtKB-UniRule"/>
</dbReference>
<proteinExistence type="inferred from homology"/>
<sequence length="270" mass="28965">MTANIHPSAIVEKSVQLGTNVEIGPFCHVSGNVTLDDEVKLHSHVVITGNTTIGKGTVIYPFASLGHRPQDLKYQGEPSTLTIGEKNMIREYVTMQPGTEGGGMKTLVGNNGLYMASCHVAHDCIIGNNVIMANNATLAGHVVVEDFAIIGGLAAVLQFVRIGRYAIVGGMSGVSHDVPPYASVRGEHAFLSGLNLVGLRRRGATRDEIQALQDAYQKIYSPLGTLEERIKKLVAESTNDKVSEVVQFIMKDTKRKLCAPKNGLDELAAS</sequence>
<evidence type="ECO:0000256" key="6">
    <source>
        <dbReference type="ARBA" id="ARBA00023098"/>
    </source>
</evidence>
<dbReference type="Pfam" id="PF00132">
    <property type="entry name" value="Hexapep"/>
    <property type="match status" value="1"/>
</dbReference>
<evidence type="ECO:0000256" key="7">
    <source>
        <dbReference type="ARBA" id="ARBA00023315"/>
    </source>
</evidence>
<dbReference type="GO" id="GO:0005737">
    <property type="term" value="C:cytoplasm"/>
    <property type="evidence" value="ECO:0007669"/>
    <property type="project" value="UniProtKB-SubCell"/>
</dbReference>
<dbReference type="SUPFAM" id="SSF51161">
    <property type="entry name" value="Trimeric LpxA-like enzymes"/>
    <property type="match status" value="1"/>
</dbReference>
<dbReference type="InterPro" id="IPR037157">
    <property type="entry name" value="Acetyltransf_C_sf"/>
</dbReference>
<dbReference type="Pfam" id="PF13720">
    <property type="entry name" value="Acetyltransf_11"/>
    <property type="match status" value="1"/>
</dbReference>
<dbReference type="CDD" id="cd03351">
    <property type="entry name" value="LbH_UDP-GlcNAc_AT"/>
    <property type="match status" value="1"/>
</dbReference>
<keyword evidence="5 8" id="KW-0677">Repeat</keyword>
<keyword evidence="6 8" id="KW-0443">Lipid metabolism</keyword>
<dbReference type="NCBIfam" id="TIGR01852">
    <property type="entry name" value="lipid_A_lpxA"/>
    <property type="match status" value="1"/>
</dbReference>
<dbReference type="AlphaFoldDB" id="A0A1W6N373"/>
<dbReference type="EMBL" id="CP008743">
    <property type="protein sequence ID" value="ARN84201.1"/>
    <property type="molecule type" value="Genomic_DNA"/>
</dbReference>
<dbReference type="UniPathway" id="UPA00359">
    <property type="reaction ID" value="UER00477"/>
</dbReference>
<keyword evidence="3 8" id="KW-0441">Lipid A biosynthesis</keyword>
<dbReference type="STRING" id="1414854.GQ61_01310"/>
<dbReference type="GO" id="GO:0016020">
    <property type="term" value="C:membrane"/>
    <property type="evidence" value="ECO:0007669"/>
    <property type="project" value="GOC"/>
</dbReference>
<keyword evidence="1 8" id="KW-0963">Cytoplasm</keyword>
<dbReference type="PANTHER" id="PTHR43480">
    <property type="entry name" value="ACYL-[ACYL-CARRIER-PROTEIN]--UDP-N-ACETYLGLUCOSAMINE O-ACYLTRANSFERASE"/>
    <property type="match status" value="1"/>
</dbReference>
<gene>
    <name evidence="8" type="primary">lpxA</name>
    <name evidence="10" type="ORF">GQ61_01310</name>
</gene>
<name>A0A1W6N373_9PROT</name>
<dbReference type="NCBIfam" id="NF003657">
    <property type="entry name" value="PRK05289.1"/>
    <property type="match status" value="1"/>
</dbReference>
<organism evidence="10 11">
    <name type="scientific">Candidatus Nucleicultrix amoebiphila FS5</name>
    <dbReference type="NCBI Taxonomy" id="1414854"/>
    <lineage>
        <taxon>Bacteria</taxon>
        <taxon>Pseudomonadati</taxon>
        <taxon>Pseudomonadota</taxon>
        <taxon>Alphaproteobacteria</taxon>
        <taxon>Holosporales</taxon>
        <taxon>Candidatus Nucleicultricaceae</taxon>
        <taxon>Candidatus Nucleicultrix</taxon>
    </lineage>
</organism>
<dbReference type="PROSITE" id="PS00101">
    <property type="entry name" value="HEXAPEP_TRANSFERASES"/>
    <property type="match status" value="1"/>
</dbReference>
<dbReference type="InterPro" id="IPR018357">
    <property type="entry name" value="Hexapep_transf_CS"/>
</dbReference>
<dbReference type="Gene3D" id="2.160.10.10">
    <property type="entry name" value="Hexapeptide repeat proteins"/>
    <property type="match status" value="1"/>
</dbReference>
<dbReference type="InterPro" id="IPR029098">
    <property type="entry name" value="Acetyltransf_C"/>
</dbReference>
<dbReference type="Gene3D" id="1.20.1180.10">
    <property type="entry name" value="Udp N-acetylglucosamine O-acyltransferase, C-terminal domain"/>
    <property type="match status" value="1"/>
</dbReference>
<accession>A0A1W6N373</accession>
<comment type="similarity">
    <text evidence="8">Belongs to the transferase hexapeptide repeat family. LpxA subfamily.</text>
</comment>
<reference evidence="10 11" key="1">
    <citation type="submission" date="2014-06" db="EMBL/GenBank/DDBJ databases">
        <title>The genome of the endonuclear symbiont Nucleicultrix amoebiphila.</title>
        <authorList>
            <person name="Schulz F."/>
            <person name="Horn M."/>
        </authorList>
    </citation>
    <scope>NUCLEOTIDE SEQUENCE [LARGE SCALE GENOMIC DNA]</scope>
    <source>
        <strain evidence="10 11">FS5</strain>
    </source>
</reference>
<dbReference type="InterPro" id="IPR001451">
    <property type="entry name" value="Hexapep"/>
</dbReference>
<evidence type="ECO:0000313" key="11">
    <source>
        <dbReference type="Proteomes" id="UP000237351"/>
    </source>
</evidence>